<dbReference type="NCBIfam" id="TIGR02097">
    <property type="entry name" value="yccV"/>
    <property type="match status" value="1"/>
</dbReference>
<dbReference type="EMBL" id="JH767584">
    <property type="protein sequence ID" value="EON66973.1"/>
    <property type="molecule type" value="Genomic_DNA"/>
</dbReference>
<evidence type="ECO:0000259" key="1">
    <source>
        <dbReference type="PROSITE" id="PS50181"/>
    </source>
</evidence>
<dbReference type="InterPro" id="IPR032698">
    <property type="entry name" value="SirB1_N"/>
</dbReference>
<dbReference type="Pfam" id="PF12937">
    <property type="entry name" value="F-box-like"/>
    <property type="match status" value="1"/>
</dbReference>
<dbReference type="PANTHER" id="PTHR31350">
    <property type="entry name" value="SI:DKEY-261L7.2"/>
    <property type="match status" value="1"/>
</dbReference>
<dbReference type="Pfam" id="PF08755">
    <property type="entry name" value="YccV-like"/>
    <property type="match status" value="1"/>
</dbReference>
<reference evidence="3" key="1">
    <citation type="submission" date="2012-06" db="EMBL/GenBank/DDBJ databases">
        <title>The genome sequence of Coniosporium apollinis CBS 100218.</title>
        <authorList>
            <consortium name="The Broad Institute Genome Sequencing Platform"/>
            <person name="Cuomo C."/>
            <person name="Gorbushina A."/>
            <person name="Noack S."/>
            <person name="Walker B."/>
            <person name="Young S.K."/>
            <person name="Zeng Q."/>
            <person name="Gargeya S."/>
            <person name="Fitzgerald M."/>
            <person name="Haas B."/>
            <person name="Abouelleil A."/>
            <person name="Alvarado L."/>
            <person name="Arachchi H.M."/>
            <person name="Berlin A.M."/>
            <person name="Chapman S.B."/>
            <person name="Goldberg J."/>
            <person name="Griggs A."/>
            <person name="Gujja S."/>
            <person name="Hansen M."/>
            <person name="Howarth C."/>
            <person name="Imamovic A."/>
            <person name="Larimer J."/>
            <person name="McCowan C."/>
            <person name="Montmayeur A."/>
            <person name="Murphy C."/>
            <person name="Neiman D."/>
            <person name="Pearson M."/>
            <person name="Priest M."/>
            <person name="Roberts A."/>
            <person name="Saif S."/>
            <person name="Shea T."/>
            <person name="Sisk P."/>
            <person name="Sykes S."/>
            <person name="Wortman J."/>
            <person name="Nusbaum C."/>
            <person name="Birren B."/>
        </authorList>
    </citation>
    <scope>NUCLEOTIDE SEQUENCE [LARGE SCALE GENOMIC DNA]</scope>
    <source>
        <strain evidence="3">CBS 100218</strain>
    </source>
</reference>
<organism evidence="2 3">
    <name type="scientific">Coniosporium apollinis (strain CBS 100218)</name>
    <name type="common">Rock-inhabiting black yeast</name>
    <dbReference type="NCBI Taxonomy" id="1168221"/>
    <lineage>
        <taxon>Eukaryota</taxon>
        <taxon>Fungi</taxon>
        <taxon>Dikarya</taxon>
        <taxon>Ascomycota</taxon>
        <taxon>Pezizomycotina</taxon>
        <taxon>Dothideomycetes</taxon>
        <taxon>Dothideomycetes incertae sedis</taxon>
        <taxon>Coniosporium</taxon>
    </lineage>
</organism>
<dbReference type="Pfam" id="PF13369">
    <property type="entry name" value="Transglut_core2"/>
    <property type="match status" value="1"/>
</dbReference>
<dbReference type="InterPro" id="IPR036047">
    <property type="entry name" value="F-box-like_dom_sf"/>
</dbReference>
<feature type="domain" description="F-box" evidence="1">
    <location>
        <begin position="5"/>
        <end position="51"/>
    </location>
</feature>
<name>R7YYP9_CONA1</name>
<sequence>MEREQASLINLPDELLLQILYYLPPKSTIAIRLTSPKFKSVTETTLLWRHYCRTEYQFWDPKQEISKKFLAPTAEVRWESIFAQRRELDILIAETLDSLLSCQQRRYDKMQEIVDAGYDAKDELLRQCKCPGDAEDVLARRYWSQATLNTIHRTMAIEEWEKLQKGEDVPLERALGAFDMFVLDTREGDFDNISRHIDDLAERVRAENPDLDSRTTRQKALDVARFLRAHDLTGVASDEAYTALRNSFIGIGLNDPSHQALPLISTALYCCVARRLGLSAASCGFPFHVYGIVYAAPGADLDGRAIRPSSGDDDQQTLMYVDPFRSDQEVPLRDLTTQLSQMRVSPSKHPELLRAASTREMVLRTGRNIMNSVQQIHQRAAIQPADTAARSLAWVSTFPDMDNAFYSTLWAMLLLGLQPGEDQSAAAAMVTRRRTYLPYIFEHFQNHFPWDARLIAEHIVPTFRGLPELERIENILAVHSEANRNPKLVLERSPVLDIKVKYKIGQMFRHRRYRYEGIVCGWDARCEAGDLWIQQMGVDSLQDGRDQSFYHVMVDDRSMRYVAQENIAPIDTEPSEALLRLAGKHFKRWDAEKRRFVSNIKDEYPDD</sequence>
<proteinExistence type="predicted"/>
<dbReference type="InterPro" id="IPR001810">
    <property type="entry name" value="F-box_dom"/>
</dbReference>
<dbReference type="eggNOG" id="ENOG502QS7Z">
    <property type="taxonomic scope" value="Eukaryota"/>
</dbReference>
<gene>
    <name evidence="2" type="ORF">W97_06089</name>
</gene>
<dbReference type="STRING" id="1168221.R7YYP9"/>
<dbReference type="InterPro" id="IPR011722">
    <property type="entry name" value="Hemimethylated_DNA-bd_dom"/>
</dbReference>
<dbReference type="OrthoDB" id="28868at2759"/>
<dbReference type="GeneID" id="19903400"/>
<dbReference type="PROSITE" id="PS50181">
    <property type="entry name" value="FBOX"/>
    <property type="match status" value="1"/>
</dbReference>
<dbReference type="InterPro" id="IPR036623">
    <property type="entry name" value="Hemimethylated_DNA-bd_sf"/>
</dbReference>
<dbReference type="SMART" id="SM00256">
    <property type="entry name" value="FBOX"/>
    <property type="match status" value="1"/>
</dbReference>
<dbReference type="HOGENOM" id="CLU_020266_0_0_1"/>
<dbReference type="AlphaFoldDB" id="R7YYP9"/>
<dbReference type="Gene3D" id="2.30.30.390">
    <property type="entry name" value="Hemimethylated DNA-binding domain"/>
    <property type="match status" value="1"/>
</dbReference>
<dbReference type="PANTHER" id="PTHR31350:SF27">
    <property type="entry name" value="HEMIMETHYLATED DNA-BINDING DOMAIN-CONTAINING PROTEIN"/>
    <property type="match status" value="1"/>
</dbReference>
<keyword evidence="3" id="KW-1185">Reference proteome</keyword>
<dbReference type="OMA" id="PCGFLFH"/>
<dbReference type="SMART" id="SM00992">
    <property type="entry name" value="YccV-like"/>
    <property type="match status" value="1"/>
</dbReference>
<dbReference type="RefSeq" id="XP_007782290.1">
    <property type="nucleotide sequence ID" value="XM_007784100.1"/>
</dbReference>
<dbReference type="SUPFAM" id="SSF141255">
    <property type="entry name" value="YccV-like"/>
    <property type="match status" value="1"/>
</dbReference>
<dbReference type="Gene3D" id="1.20.1280.50">
    <property type="match status" value="1"/>
</dbReference>
<dbReference type="GO" id="GO:0003677">
    <property type="term" value="F:DNA binding"/>
    <property type="evidence" value="ECO:0007669"/>
    <property type="project" value="InterPro"/>
</dbReference>
<protein>
    <recommendedName>
        <fullName evidence="1">F-box domain-containing protein</fullName>
    </recommendedName>
</protein>
<evidence type="ECO:0000313" key="2">
    <source>
        <dbReference type="EMBL" id="EON66973.1"/>
    </source>
</evidence>
<evidence type="ECO:0000313" key="3">
    <source>
        <dbReference type="Proteomes" id="UP000016924"/>
    </source>
</evidence>
<dbReference type="SUPFAM" id="SSF81383">
    <property type="entry name" value="F-box domain"/>
    <property type="match status" value="1"/>
</dbReference>
<dbReference type="Proteomes" id="UP000016924">
    <property type="component" value="Unassembled WGS sequence"/>
</dbReference>
<accession>R7YYP9</accession>